<dbReference type="Pfam" id="PF00374">
    <property type="entry name" value="NiFeSe_Hases"/>
    <property type="match status" value="2"/>
</dbReference>
<dbReference type="SUPFAM" id="SSF56762">
    <property type="entry name" value="HydB/Nqo4-like"/>
    <property type="match status" value="1"/>
</dbReference>
<comment type="cofactor">
    <cofactor evidence="1 6">
        <name>Ni(2+)</name>
        <dbReference type="ChEBI" id="CHEBI:49786"/>
    </cofactor>
</comment>
<dbReference type="PANTHER" id="PTHR43600:SF2">
    <property type="entry name" value="F420-NON-REDUCING HYDROGENASE VHU SUBUNIT A"/>
    <property type="match status" value="1"/>
</dbReference>
<dbReference type="InterPro" id="IPR001501">
    <property type="entry name" value="Ni-dep_hyd_lsu"/>
</dbReference>
<reference evidence="7 8" key="1">
    <citation type="submission" date="2020-02" db="EMBL/GenBank/DDBJ databases">
        <authorList>
            <person name="Dziuba M."/>
            <person name="Kuznetsov B."/>
            <person name="Mardanov A."/>
            <person name="Ravin N."/>
            <person name="Grouzdev D."/>
        </authorList>
    </citation>
    <scope>NUCLEOTIDE SEQUENCE [LARGE SCALE GENOMIC DNA]</scope>
    <source>
        <strain evidence="7 8">SpK</strain>
    </source>
</reference>
<evidence type="ECO:0000256" key="6">
    <source>
        <dbReference type="PIRSR" id="PIRSR601501-1"/>
    </source>
</evidence>
<sequence>MADTRTIKVEALARVEGEGSLSVKIRDGQVKELRFGIFEPPRFFEAFLKGRDFREVPDITARICGICPIAYMMGAAQAMEDILGLRVTRPIRDLRRLVYCGEWIESHALHVYMLHAPDFLGLADALELAAVDRSLVEKALRLKKIGNDILEVVGGGRAIHPVNLRVGGFYKLPSRKALRALEDDLEWAVETSVATVALVGGFEFPDIQQDYNFMALRHPDEYAIHEGRLVTSQGLDIPVSAFLDHVEEEHVPWSNALHGYAKNGSAHHVGPLARYNLNYDKLSDTARAAAAAAGLGPVVRNPFQSIVVRAVELVQACEDALALVRGYEEPDVAFIETAIRAGEGHGCTEAPRGICYHRYRIDKGGAVLDARIVPPTAQNQKVMELDLAKVVQANLEEADETIKWRAEQAIRNYDPCISCATHFLKLEMERG</sequence>
<dbReference type="InterPro" id="IPR018194">
    <property type="entry name" value="Ni-dep_hyd_lsu_Ni_BS"/>
</dbReference>
<feature type="binding site" evidence="6">
    <location>
        <position position="372"/>
    </location>
    <ligand>
        <name>Mg(2+)</name>
        <dbReference type="ChEBI" id="CHEBI:18420"/>
    </ligand>
</feature>
<proteinExistence type="inferred from homology"/>
<feature type="binding site" evidence="6">
    <location>
        <position position="67"/>
    </location>
    <ligand>
        <name>Ni(2+)</name>
        <dbReference type="ChEBI" id="CHEBI:49786"/>
    </ligand>
</feature>
<feature type="binding site" evidence="6">
    <location>
        <position position="419"/>
    </location>
    <ligand>
        <name>Fe cation</name>
        <dbReference type="ChEBI" id="CHEBI:24875"/>
    </ligand>
</feature>
<gene>
    <name evidence="7" type="ORF">G4223_10720</name>
</gene>
<evidence type="ECO:0000256" key="3">
    <source>
        <dbReference type="ARBA" id="ARBA00022596"/>
    </source>
</evidence>
<dbReference type="RefSeq" id="WP_163679067.1">
    <property type="nucleotide sequence ID" value="NZ_JAAIYP010000037.1"/>
</dbReference>
<organism evidence="7 8">
    <name type="scientific">Magnetospirillum aberrantis SpK</name>
    <dbReference type="NCBI Taxonomy" id="908842"/>
    <lineage>
        <taxon>Bacteria</taxon>
        <taxon>Pseudomonadati</taxon>
        <taxon>Pseudomonadota</taxon>
        <taxon>Alphaproteobacteria</taxon>
        <taxon>Rhodospirillales</taxon>
        <taxon>Rhodospirillaceae</taxon>
        <taxon>Magnetospirillum</taxon>
    </lineage>
</organism>
<comment type="caution">
    <text evidence="7">The sequence shown here is derived from an EMBL/GenBank/DDBJ whole genome shotgun (WGS) entry which is preliminary data.</text>
</comment>
<keyword evidence="6" id="KW-0460">Magnesium</keyword>
<accession>A0A7C9QUN3</accession>
<keyword evidence="4 6" id="KW-0479">Metal-binding</keyword>
<evidence type="ECO:0000256" key="4">
    <source>
        <dbReference type="ARBA" id="ARBA00022723"/>
    </source>
</evidence>
<evidence type="ECO:0000313" key="7">
    <source>
        <dbReference type="EMBL" id="NFV80581.1"/>
    </source>
</evidence>
<dbReference type="GO" id="GO:0016151">
    <property type="term" value="F:nickel cation binding"/>
    <property type="evidence" value="ECO:0007669"/>
    <property type="project" value="InterPro"/>
</dbReference>
<feature type="binding site" evidence="6">
    <location>
        <position position="422"/>
    </location>
    <ligand>
        <name>Mg(2+)</name>
        <dbReference type="ChEBI" id="CHEBI:18420"/>
    </ligand>
</feature>
<feature type="binding site" evidence="6">
    <location>
        <position position="64"/>
    </location>
    <ligand>
        <name>Ni(2+)</name>
        <dbReference type="ChEBI" id="CHEBI:49786"/>
    </ligand>
</feature>
<comment type="cofactor">
    <cofactor evidence="6">
        <name>Fe cation</name>
        <dbReference type="ChEBI" id="CHEBI:24875"/>
    </cofactor>
</comment>
<dbReference type="InterPro" id="IPR029014">
    <property type="entry name" value="NiFe-Hase_large"/>
</dbReference>
<protein>
    <submittedName>
        <fullName evidence="7">Ni/Fe hydrogenase subunit alpha</fullName>
    </submittedName>
</protein>
<evidence type="ECO:0000256" key="1">
    <source>
        <dbReference type="ARBA" id="ARBA00001967"/>
    </source>
</evidence>
<feature type="binding site" evidence="6">
    <location>
        <position position="45"/>
    </location>
    <ligand>
        <name>Mg(2+)</name>
        <dbReference type="ChEBI" id="CHEBI:18420"/>
    </ligand>
</feature>
<evidence type="ECO:0000256" key="2">
    <source>
        <dbReference type="ARBA" id="ARBA00009292"/>
    </source>
</evidence>
<dbReference type="EMBL" id="JAAIYP010000037">
    <property type="protein sequence ID" value="NFV80581.1"/>
    <property type="molecule type" value="Genomic_DNA"/>
</dbReference>
<keyword evidence="5" id="KW-0560">Oxidoreductase</keyword>
<evidence type="ECO:0000313" key="8">
    <source>
        <dbReference type="Proteomes" id="UP000480684"/>
    </source>
</evidence>
<feature type="binding site" evidence="6">
    <location>
        <position position="416"/>
    </location>
    <ligand>
        <name>Ni(2+)</name>
        <dbReference type="ChEBI" id="CHEBI:49786"/>
    </ligand>
</feature>
<dbReference type="GO" id="GO:0008901">
    <property type="term" value="F:ferredoxin hydrogenase activity"/>
    <property type="evidence" value="ECO:0007669"/>
    <property type="project" value="InterPro"/>
</dbReference>
<dbReference type="Gene3D" id="1.10.645.10">
    <property type="entry name" value="Cytochrome-c3 Hydrogenase, chain B"/>
    <property type="match status" value="1"/>
</dbReference>
<dbReference type="Proteomes" id="UP000480684">
    <property type="component" value="Unassembled WGS sequence"/>
</dbReference>
<dbReference type="AlphaFoldDB" id="A0A7C9QUN3"/>
<dbReference type="PROSITE" id="PS00508">
    <property type="entry name" value="NI_HGENASE_L_2"/>
    <property type="match status" value="1"/>
</dbReference>
<keyword evidence="6" id="KW-0408">Iron</keyword>
<evidence type="ECO:0000256" key="5">
    <source>
        <dbReference type="ARBA" id="ARBA00023002"/>
    </source>
</evidence>
<dbReference type="PANTHER" id="PTHR43600">
    <property type="entry name" value="COENZYME F420 HYDROGENASE, SUBUNIT ALPHA"/>
    <property type="match status" value="1"/>
</dbReference>
<name>A0A7C9QUN3_9PROT</name>
<comment type="similarity">
    <text evidence="2">Belongs to the [NiFe]/[NiFeSe] hydrogenase large subunit family.</text>
</comment>
<keyword evidence="8" id="KW-1185">Reference proteome</keyword>
<keyword evidence="3 6" id="KW-0533">Nickel</keyword>
<feature type="binding site" evidence="6">
    <location>
        <position position="67"/>
    </location>
    <ligand>
        <name>Fe cation</name>
        <dbReference type="ChEBI" id="CHEBI:24875"/>
    </ligand>
</feature>